<dbReference type="SUPFAM" id="SSF56436">
    <property type="entry name" value="C-type lectin-like"/>
    <property type="match status" value="1"/>
</dbReference>
<dbReference type="Pfam" id="PF00059">
    <property type="entry name" value="Lectin_C"/>
    <property type="match status" value="1"/>
</dbReference>
<sequence>MRTSPLLAIFVGSGEADFLDFWRETDIFAHQIRDTIYKKGAQKFSKKYDRVREVVNFYQSSGECDSVVTSPTYEPVTFDEGSFDRRASPATNIAVFTDLIDRWIQSYACIEDLATFDSIVEALSDIFKIAKRKINRDQDVAFHLSEDVMTFDQARAYCFTNDMWLANPKNSGQQWGIKRSEFTNKFVWFDSWKANEGECWYQNSWHKLINNGTGSMAGTNEGPTDCNNKYHAACESGQLYEKTCLTFKKAPYGETEFVDAQAYCNLAGGSLPFFNDKKELDEFNSQVSTRQMIGLVRDSKLASGWMTRTGEEATFFKWRKGEPNNAGGDENCVATASNSDLLWNDVPCGFPDPVDFSCRFDETIHVWNSCPRHVMPARPQCYDPCDGFDNCQTFVDSCPIVPSKDNLIATVEEPTINFEVTVDVWFPYATAVNGQYFQIFRMGTGGREGEFGDRFFGMWLNRGKSKQYQIQMNAVQSLSILPTFYAKQMVSDIDNSEMQRWSTFKYSQSPHETDSTKTTSKLFKDGVLIAEFDQNTADIEIDRSLNVWVGDPWYNAAQEYRVKNFSFKKFPSTPHGNVASIIVSSGEVSGHIQRFDWDGESLSKGRVVGDVGDTRDMTRPLLFPFSMADECGLIETTSDSAGAFTQIDDTYGLEGGWLERIATTFFSDGTQVHLDFRTPPPVDDGNMGRLYAAQLGKVNGQYYVFGGYKAPYAIYSVNGCEMEELPIKLKTQRAVYGPEVRTLVHADGDERAYICFSNSQNGKFSKLSNFRRCDTFDGSEVETSLYKSITNRRDASIASYRDGLLAFGGYSYTKSAEIFTSETGFVPTTDLIVGVKGMTSATIGGDRVFSFGGDVDGLTTGTFNSVINDKIFMYYDGVWSDLGSMVTNNYRMSAIVFEHNLRQIAAADCEDDDPDC</sequence>
<evidence type="ECO:0000313" key="2">
    <source>
        <dbReference type="EMBL" id="CAG5100153.1"/>
    </source>
</evidence>
<dbReference type="CDD" id="cd00037">
    <property type="entry name" value="CLECT"/>
    <property type="match status" value="1"/>
</dbReference>
<evidence type="ECO:0000313" key="3">
    <source>
        <dbReference type="Proteomes" id="UP001158576"/>
    </source>
</evidence>
<dbReference type="PROSITE" id="PS50041">
    <property type="entry name" value="C_TYPE_LECTIN_2"/>
    <property type="match status" value="1"/>
</dbReference>
<organism evidence="2 3">
    <name type="scientific">Oikopleura dioica</name>
    <name type="common">Tunicate</name>
    <dbReference type="NCBI Taxonomy" id="34765"/>
    <lineage>
        <taxon>Eukaryota</taxon>
        <taxon>Metazoa</taxon>
        <taxon>Chordata</taxon>
        <taxon>Tunicata</taxon>
        <taxon>Appendicularia</taxon>
        <taxon>Copelata</taxon>
        <taxon>Oikopleuridae</taxon>
        <taxon>Oikopleura</taxon>
    </lineage>
</organism>
<name>A0ABN7SPR6_OIKDI</name>
<gene>
    <name evidence="2" type="ORF">OKIOD_LOCUS8426</name>
</gene>
<dbReference type="EMBL" id="OU015569">
    <property type="protein sequence ID" value="CAG5100153.1"/>
    <property type="molecule type" value="Genomic_DNA"/>
</dbReference>
<dbReference type="InterPro" id="IPR015915">
    <property type="entry name" value="Kelch-typ_b-propeller"/>
</dbReference>
<reference evidence="2 3" key="1">
    <citation type="submission" date="2021-04" db="EMBL/GenBank/DDBJ databases">
        <authorList>
            <person name="Bliznina A."/>
        </authorList>
    </citation>
    <scope>NUCLEOTIDE SEQUENCE [LARGE SCALE GENOMIC DNA]</scope>
</reference>
<protein>
    <submittedName>
        <fullName evidence="2">Oidioi.mRNA.OKI2018_I69.XSR.g16868.t1.cds</fullName>
    </submittedName>
</protein>
<dbReference type="InterPro" id="IPR011043">
    <property type="entry name" value="Gal_Oxase/kelch_b-propeller"/>
</dbReference>
<dbReference type="InterPro" id="IPR016186">
    <property type="entry name" value="C-type_lectin-like/link_sf"/>
</dbReference>
<dbReference type="SUPFAM" id="SSF50965">
    <property type="entry name" value="Galactose oxidase, central domain"/>
    <property type="match status" value="1"/>
</dbReference>
<dbReference type="Gene3D" id="3.10.100.10">
    <property type="entry name" value="Mannose-Binding Protein A, subunit A"/>
    <property type="match status" value="1"/>
</dbReference>
<dbReference type="Gene3D" id="2.120.10.80">
    <property type="entry name" value="Kelch-type beta propeller"/>
    <property type="match status" value="1"/>
</dbReference>
<keyword evidence="3" id="KW-1185">Reference proteome</keyword>
<dbReference type="InterPro" id="IPR001304">
    <property type="entry name" value="C-type_lectin-like"/>
</dbReference>
<evidence type="ECO:0000259" key="1">
    <source>
        <dbReference type="PROSITE" id="PS50041"/>
    </source>
</evidence>
<dbReference type="InterPro" id="IPR016187">
    <property type="entry name" value="CTDL_fold"/>
</dbReference>
<proteinExistence type="predicted"/>
<accession>A0ABN7SPR6</accession>
<dbReference type="SMART" id="SM00034">
    <property type="entry name" value="CLECT"/>
    <property type="match status" value="1"/>
</dbReference>
<dbReference type="Proteomes" id="UP001158576">
    <property type="component" value="Chromosome XSR"/>
</dbReference>
<feature type="domain" description="C-type lectin" evidence="1">
    <location>
        <begin position="240"/>
        <end position="348"/>
    </location>
</feature>